<sequence>FSTPFRKHGVVSLATYMSIYKKGDTVDIKGKALFKKECPSVTQHAVAVVMNKQVKGKIPAMRVSVLIEHIKRSKSRDGFLKQVKENDPMEAKERGTWAQLKRPACPTQRSTVCESRWKEPELAEPSPCECTA</sequence>
<evidence type="ECO:0000256" key="2">
    <source>
        <dbReference type="ARBA" id="ARBA00022980"/>
    </source>
</evidence>
<feature type="compositionally biased region" description="Basic and acidic residues" evidence="5">
    <location>
        <begin position="78"/>
        <end position="95"/>
    </location>
</feature>
<dbReference type="Gene3D" id="6.10.250.3260">
    <property type="match status" value="1"/>
</dbReference>
<dbReference type="EMBL" id="GL193226">
    <property type="protein sequence ID" value="EFB21350.1"/>
    <property type="molecule type" value="Genomic_DNA"/>
</dbReference>
<protein>
    <recommendedName>
        <fullName evidence="4">60S ribosomal protein L21</fullName>
    </recommendedName>
</protein>
<organism evidence="6">
    <name type="scientific">Ailuropoda melanoleuca</name>
    <name type="common">Giant panda</name>
    <dbReference type="NCBI Taxonomy" id="9646"/>
    <lineage>
        <taxon>Eukaryota</taxon>
        <taxon>Metazoa</taxon>
        <taxon>Chordata</taxon>
        <taxon>Craniata</taxon>
        <taxon>Vertebrata</taxon>
        <taxon>Euteleostomi</taxon>
        <taxon>Mammalia</taxon>
        <taxon>Eutheria</taxon>
        <taxon>Laurasiatheria</taxon>
        <taxon>Carnivora</taxon>
        <taxon>Caniformia</taxon>
        <taxon>Ursidae</taxon>
        <taxon>Ailuropoda</taxon>
    </lineage>
</organism>
<dbReference type="HOGENOM" id="CLU_103610_0_1_1"/>
<dbReference type="InParanoid" id="D2HRM3"/>
<feature type="non-terminal residue" evidence="6">
    <location>
        <position position="132"/>
    </location>
</feature>
<dbReference type="AlphaFoldDB" id="D2HRM3"/>
<evidence type="ECO:0000256" key="5">
    <source>
        <dbReference type="SAM" id="MobiDB-lite"/>
    </source>
</evidence>
<name>D2HRM3_AILME</name>
<evidence type="ECO:0000256" key="3">
    <source>
        <dbReference type="ARBA" id="ARBA00023274"/>
    </source>
</evidence>
<dbReference type="InterPro" id="IPR008991">
    <property type="entry name" value="Translation_prot_SH3-like_sf"/>
</dbReference>
<evidence type="ECO:0000256" key="4">
    <source>
        <dbReference type="ARBA" id="ARBA00035327"/>
    </source>
</evidence>
<dbReference type="GO" id="GO:0031090">
    <property type="term" value="C:organelle membrane"/>
    <property type="evidence" value="ECO:0007669"/>
    <property type="project" value="UniProtKB-ARBA"/>
</dbReference>
<dbReference type="GO" id="GO:0006412">
    <property type="term" value="P:translation"/>
    <property type="evidence" value="ECO:0007669"/>
    <property type="project" value="InterPro"/>
</dbReference>
<feature type="region of interest" description="Disordered" evidence="5">
    <location>
        <begin position="78"/>
        <end position="98"/>
    </location>
</feature>
<dbReference type="SUPFAM" id="SSF50104">
    <property type="entry name" value="Translation proteins SH3-like domain"/>
    <property type="match status" value="1"/>
</dbReference>
<dbReference type="InterPro" id="IPR036948">
    <property type="entry name" value="Ribosomal_eL21_sf"/>
</dbReference>
<evidence type="ECO:0000313" key="6">
    <source>
        <dbReference type="EMBL" id="EFB21350.1"/>
    </source>
</evidence>
<keyword evidence="3" id="KW-0687">Ribonucleoprotein</keyword>
<reference evidence="6" key="1">
    <citation type="journal article" date="2010" name="Nature">
        <title>The sequence and de novo assembly of the giant panda genome.</title>
        <authorList>
            <person name="Li R."/>
            <person name="Fan W."/>
            <person name="Tian G."/>
            <person name="Zhu H."/>
            <person name="He L."/>
            <person name="Cai J."/>
            <person name="Huang Q."/>
            <person name="Cai Q."/>
            <person name="Li B."/>
            <person name="Bai Y."/>
            <person name="Zhang Z."/>
            <person name="Zhang Y."/>
            <person name="Wang W."/>
            <person name="Li J."/>
            <person name="Wei F."/>
            <person name="Li H."/>
            <person name="Jian M."/>
            <person name="Li J."/>
            <person name="Zhang Z."/>
            <person name="Nielsen R."/>
            <person name="Li D."/>
            <person name="Gu W."/>
            <person name="Yang Z."/>
            <person name="Xuan Z."/>
            <person name="Ryder O.A."/>
            <person name="Leung F.C."/>
            <person name="Zhou Y."/>
            <person name="Cao J."/>
            <person name="Sun X."/>
            <person name="Fu Y."/>
            <person name="Fang X."/>
            <person name="Guo X."/>
            <person name="Wang B."/>
            <person name="Hou R."/>
            <person name="Shen F."/>
            <person name="Mu B."/>
            <person name="Ni P."/>
            <person name="Lin R."/>
            <person name="Qian W."/>
            <person name="Wang G."/>
            <person name="Yu C."/>
            <person name="Nie W."/>
            <person name="Wang J."/>
            <person name="Wu Z."/>
            <person name="Liang H."/>
            <person name="Min J."/>
            <person name="Wu Q."/>
            <person name="Cheng S."/>
            <person name="Ruan J."/>
            <person name="Wang M."/>
            <person name="Shi Z."/>
            <person name="Wen M."/>
            <person name="Liu B."/>
            <person name="Ren X."/>
            <person name="Zheng H."/>
            <person name="Dong D."/>
            <person name="Cook K."/>
            <person name="Shan G."/>
            <person name="Zhang H."/>
            <person name="Kosiol C."/>
            <person name="Xie X."/>
            <person name="Lu Z."/>
            <person name="Zheng H."/>
            <person name="Li Y."/>
            <person name="Steiner C.C."/>
            <person name="Lam T.T."/>
            <person name="Lin S."/>
            <person name="Zhang Q."/>
            <person name="Li G."/>
            <person name="Tian J."/>
            <person name="Gong T."/>
            <person name="Liu H."/>
            <person name="Zhang D."/>
            <person name="Fang L."/>
            <person name="Ye C."/>
            <person name="Zhang J."/>
            <person name="Hu W."/>
            <person name="Xu A."/>
            <person name="Ren Y."/>
            <person name="Zhang G."/>
            <person name="Bruford M.W."/>
            <person name="Li Q."/>
            <person name="Ma L."/>
            <person name="Guo Y."/>
            <person name="An N."/>
            <person name="Hu Y."/>
            <person name="Zheng Y."/>
            <person name="Shi Y."/>
            <person name="Li Z."/>
            <person name="Liu Q."/>
            <person name="Chen Y."/>
            <person name="Zhao J."/>
            <person name="Qu N."/>
            <person name="Zhao S."/>
            <person name="Tian F."/>
            <person name="Wang X."/>
            <person name="Wang H."/>
            <person name="Xu L."/>
            <person name="Liu X."/>
            <person name="Vinar T."/>
            <person name="Wang Y."/>
            <person name="Lam T.W."/>
            <person name="Yiu S.M."/>
            <person name="Liu S."/>
            <person name="Zhang H."/>
            <person name="Li D."/>
            <person name="Huang Y."/>
            <person name="Wang X."/>
            <person name="Yang G."/>
            <person name="Jiang Z."/>
            <person name="Wang J."/>
            <person name="Qin N."/>
            <person name="Li L."/>
            <person name="Li J."/>
            <person name="Bolund L."/>
            <person name="Kristiansen K."/>
            <person name="Wong G.K."/>
            <person name="Olson M."/>
            <person name="Zhang X."/>
            <person name="Li S."/>
            <person name="Yang H."/>
            <person name="Wang J."/>
            <person name="Wang J."/>
        </authorList>
    </citation>
    <scope>NUCLEOTIDE SEQUENCE [LARGE SCALE GENOMIC DNA]</scope>
</reference>
<dbReference type="PANTHER" id="PTHR20981">
    <property type="entry name" value="60S RIBOSOMAL PROTEIN L21"/>
    <property type="match status" value="1"/>
</dbReference>
<gene>
    <name evidence="6" type="ORF">PANDA_014649</name>
</gene>
<dbReference type="Pfam" id="PF01157">
    <property type="entry name" value="Ribosomal_L21e"/>
    <property type="match status" value="1"/>
</dbReference>
<evidence type="ECO:0000256" key="1">
    <source>
        <dbReference type="ARBA" id="ARBA00008427"/>
    </source>
</evidence>
<dbReference type="GO" id="GO:0005840">
    <property type="term" value="C:ribosome"/>
    <property type="evidence" value="ECO:0007669"/>
    <property type="project" value="UniProtKB-KW"/>
</dbReference>
<accession>D2HRM3</accession>
<dbReference type="InterPro" id="IPR001147">
    <property type="entry name" value="Ribosomal_eL21"/>
</dbReference>
<dbReference type="GO" id="GO:0003735">
    <property type="term" value="F:structural constituent of ribosome"/>
    <property type="evidence" value="ECO:0007669"/>
    <property type="project" value="InterPro"/>
</dbReference>
<dbReference type="Gene3D" id="2.30.30.70">
    <property type="entry name" value="Ribosomal protein L21"/>
    <property type="match status" value="1"/>
</dbReference>
<dbReference type="GO" id="GO:1990904">
    <property type="term" value="C:ribonucleoprotein complex"/>
    <property type="evidence" value="ECO:0007669"/>
    <property type="project" value="UniProtKB-KW"/>
</dbReference>
<keyword evidence="2" id="KW-0689">Ribosomal protein</keyword>
<comment type="similarity">
    <text evidence="1">Belongs to the eukaryotic ribosomal protein eL21 family.</text>
</comment>
<feature type="non-terminal residue" evidence="6">
    <location>
        <position position="1"/>
    </location>
</feature>
<proteinExistence type="inferred from homology"/>